<dbReference type="Gene3D" id="3.30.420.40">
    <property type="match status" value="2"/>
</dbReference>
<evidence type="ECO:0000313" key="4">
    <source>
        <dbReference type="EMBL" id="SES80765.1"/>
    </source>
</evidence>
<keyword evidence="5" id="KW-1185">Reference proteome</keyword>
<dbReference type="GO" id="GO:0016301">
    <property type="term" value="F:kinase activity"/>
    <property type="evidence" value="ECO:0007669"/>
    <property type="project" value="UniProtKB-KW"/>
</dbReference>
<dbReference type="InterPro" id="IPR043129">
    <property type="entry name" value="ATPase_NBD"/>
</dbReference>
<keyword evidence="3" id="KW-0859">Xylose metabolism</keyword>
<organism evidence="4 5">
    <name type="scientific">[Clostridium] polysaccharolyticum</name>
    <dbReference type="NCBI Taxonomy" id="29364"/>
    <lineage>
        <taxon>Bacteria</taxon>
        <taxon>Bacillati</taxon>
        <taxon>Bacillota</taxon>
        <taxon>Clostridia</taxon>
        <taxon>Lachnospirales</taxon>
        <taxon>Lachnospiraceae</taxon>
    </lineage>
</organism>
<dbReference type="STRING" id="29364.SAMN04487772_103200"/>
<dbReference type="Gene3D" id="1.10.10.10">
    <property type="entry name" value="Winged helix-like DNA-binding domain superfamily/Winged helix DNA-binding domain"/>
    <property type="match status" value="1"/>
</dbReference>
<reference evidence="4 5" key="1">
    <citation type="submission" date="2016-10" db="EMBL/GenBank/DDBJ databases">
        <authorList>
            <person name="de Groot N.N."/>
        </authorList>
    </citation>
    <scope>NUCLEOTIDE SEQUENCE [LARGE SCALE GENOMIC DNA]</scope>
    <source>
        <strain evidence="4 5">DSM 1801</strain>
    </source>
</reference>
<gene>
    <name evidence="4" type="ORF">SAMN04487772_103200</name>
</gene>
<evidence type="ECO:0000256" key="2">
    <source>
        <dbReference type="ARBA" id="ARBA00006479"/>
    </source>
</evidence>
<dbReference type="InterPro" id="IPR036388">
    <property type="entry name" value="WH-like_DNA-bd_sf"/>
</dbReference>
<dbReference type="InterPro" id="IPR000600">
    <property type="entry name" value="ROK"/>
</dbReference>
<dbReference type="CDD" id="cd24077">
    <property type="entry name" value="ASKHA_ATPase_ROK_SaXylR-like"/>
    <property type="match status" value="1"/>
</dbReference>
<keyword evidence="4" id="KW-0808">Transferase</keyword>
<comment type="function">
    <text evidence="1">Transcriptional repressor of xylose-utilizing enzymes.</text>
</comment>
<dbReference type="PANTHER" id="PTHR18964">
    <property type="entry name" value="ROK (REPRESSOR, ORF, KINASE) FAMILY"/>
    <property type="match status" value="1"/>
</dbReference>
<dbReference type="SUPFAM" id="SSF46785">
    <property type="entry name" value="Winged helix' DNA-binding domain"/>
    <property type="match status" value="1"/>
</dbReference>
<evidence type="ECO:0000256" key="3">
    <source>
        <dbReference type="ARBA" id="ARBA00022629"/>
    </source>
</evidence>
<dbReference type="RefSeq" id="WP_092476447.1">
    <property type="nucleotide sequence ID" value="NZ_FOHN01000003.1"/>
</dbReference>
<dbReference type="GO" id="GO:0042732">
    <property type="term" value="P:D-xylose metabolic process"/>
    <property type="evidence" value="ECO:0007669"/>
    <property type="project" value="UniProtKB-KW"/>
</dbReference>
<name>A0A1H9ZHH0_9FIRM</name>
<proteinExistence type="inferred from homology"/>
<accession>A0A1H9ZHH0</accession>
<evidence type="ECO:0000256" key="1">
    <source>
        <dbReference type="ARBA" id="ARBA00002486"/>
    </source>
</evidence>
<evidence type="ECO:0000313" key="5">
    <source>
        <dbReference type="Proteomes" id="UP000199800"/>
    </source>
</evidence>
<dbReference type="SUPFAM" id="SSF53067">
    <property type="entry name" value="Actin-like ATPase domain"/>
    <property type="match status" value="1"/>
</dbReference>
<protein>
    <submittedName>
        <fullName evidence="4">Sugar kinase of the NBD/HSP70 family, may contain an N-terminal HTH domain</fullName>
    </submittedName>
</protein>
<comment type="similarity">
    <text evidence="2">Belongs to the ROK (NagC/XylR) family.</text>
</comment>
<keyword evidence="3" id="KW-0119">Carbohydrate metabolism</keyword>
<dbReference type="Proteomes" id="UP000199800">
    <property type="component" value="Unassembled WGS sequence"/>
</dbReference>
<dbReference type="Pfam" id="PF00480">
    <property type="entry name" value="ROK"/>
    <property type="match status" value="1"/>
</dbReference>
<sequence>MIRGSKELIRNINCTNVLEEIITSDPISRAFLAKKLGLTKATISSIVQDLLNQKLVLEIGSDETKFGRKPILLSFNQKAGYAISIDLGDTIISASLTDLRGEAAQYKSIQVPEDPDKITECLVELIQSMEKLTSNSIYGIVGITIGIHGVVHRNRITYAKHFASHSDISNIDLINKLEQIFQIPVYIQNEANLSAIGEYTFKSTYDNIANLNIHNTVSLGMVLHNVLYTGNNGYAGSIGHMIVEPDGRQCSCGNHGCLEQYLSIPSLLQDYSEKIHVPDVTLADLFQGYEDKTPEAFEIMDQFVKYAAICVNNVMNLYNPDYFVINCALTNRFPSLVGKIQTVLNCDLGSQKKIAASSLNNSVLYGGICVAVREFLHISDFTQAEENTAHLF</sequence>
<dbReference type="PANTHER" id="PTHR18964:SF149">
    <property type="entry name" value="BIFUNCTIONAL UDP-N-ACETYLGLUCOSAMINE 2-EPIMERASE_N-ACETYLMANNOSAMINE KINASE"/>
    <property type="match status" value="1"/>
</dbReference>
<dbReference type="InterPro" id="IPR036390">
    <property type="entry name" value="WH_DNA-bd_sf"/>
</dbReference>
<dbReference type="EMBL" id="FOHN01000003">
    <property type="protein sequence ID" value="SES80765.1"/>
    <property type="molecule type" value="Genomic_DNA"/>
</dbReference>
<keyword evidence="4" id="KW-0418">Kinase</keyword>
<dbReference type="AlphaFoldDB" id="A0A1H9ZHH0"/>